<dbReference type="Proteomes" id="UP000887013">
    <property type="component" value="Unassembled WGS sequence"/>
</dbReference>
<organism evidence="1 2">
    <name type="scientific">Nephila pilipes</name>
    <name type="common">Giant wood spider</name>
    <name type="synonym">Nephila maculata</name>
    <dbReference type="NCBI Taxonomy" id="299642"/>
    <lineage>
        <taxon>Eukaryota</taxon>
        <taxon>Metazoa</taxon>
        <taxon>Ecdysozoa</taxon>
        <taxon>Arthropoda</taxon>
        <taxon>Chelicerata</taxon>
        <taxon>Arachnida</taxon>
        <taxon>Araneae</taxon>
        <taxon>Araneomorphae</taxon>
        <taxon>Entelegynae</taxon>
        <taxon>Araneoidea</taxon>
        <taxon>Nephilidae</taxon>
        <taxon>Nephila</taxon>
    </lineage>
</organism>
<proteinExistence type="predicted"/>
<keyword evidence="2" id="KW-1185">Reference proteome</keyword>
<accession>A0A8X6I7U8</accession>
<reference evidence="1" key="1">
    <citation type="submission" date="2020-08" db="EMBL/GenBank/DDBJ databases">
        <title>Multicomponent nature underlies the extraordinary mechanical properties of spider dragline silk.</title>
        <authorList>
            <person name="Kono N."/>
            <person name="Nakamura H."/>
            <person name="Mori M."/>
            <person name="Yoshida Y."/>
            <person name="Ohtoshi R."/>
            <person name="Malay A.D."/>
            <person name="Moran D.A.P."/>
            <person name="Tomita M."/>
            <person name="Numata K."/>
            <person name="Arakawa K."/>
        </authorList>
    </citation>
    <scope>NUCLEOTIDE SEQUENCE</scope>
</reference>
<evidence type="ECO:0000313" key="1">
    <source>
        <dbReference type="EMBL" id="GFS34474.1"/>
    </source>
</evidence>
<evidence type="ECO:0000313" key="2">
    <source>
        <dbReference type="Proteomes" id="UP000887013"/>
    </source>
</evidence>
<dbReference type="AlphaFoldDB" id="A0A8X6I7U8"/>
<comment type="caution">
    <text evidence="1">The sequence shown here is derived from an EMBL/GenBank/DDBJ whole genome shotgun (WGS) entry which is preliminary data.</text>
</comment>
<protein>
    <submittedName>
        <fullName evidence="1">Uncharacterized protein</fullName>
    </submittedName>
</protein>
<sequence length="163" mass="19115">MTILEALKLQMNTYHWTDSMTILNWILNTERWNTFVGNRVKEVKTRLVLGDDVDEFQRPIVLSDHLIVLRMTENFQKAMKHSGVQAILTQFWERYWIPRGRSIVRENCSSEASNFVKAYRVSESAIDVSKLQTFENPAKISLENNVQRTRVGRHVIPPKRLDL</sequence>
<dbReference type="EMBL" id="BMAW01088396">
    <property type="protein sequence ID" value="GFS34474.1"/>
    <property type="molecule type" value="Genomic_DNA"/>
</dbReference>
<gene>
    <name evidence="1" type="ORF">NPIL_253891</name>
</gene>
<name>A0A8X6I7U8_NEPPI</name>